<evidence type="ECO:0000313" key="2">
    <source>
        <dbReference type="Proteomes" id="UP001530293"/>
    </source>
</evidence>
<reference evidence="1 2" key="1">
    <citation type="submission" date="2024-10" db="EMBL/GenBank/DDBJ databases">
        <title>Updated reference genomes for cyclostephanoid diatoms.</title>
        <authorList>
            <person name="Roberts W.R."/>
            <person name="Alverson A.J."/>
        </authorList>
    </citation>
    <scope>NUCLEOTIDE SEQUENCE [LARGE SCALE GENOMIC DNA]</scope>
    <source>
        <strain evidence="1 2">AJA232-27</strain>
    </source>
</reference>
<proteinExistence type="predicted"/>
<gene>
    <name evidence="1" type="ORF">ACHAWU_002097</name>
</gene>
<evidence type="ECO:0000313" key="1">
    <source>
        <dbReference type="EMBL" id="KAL3759296.1"/>
    </source>
</evidence>
<dbReference type="AlphaFoldDB" id="A0ABD3M982"/>
<keyword evidence="2" id="KW-1185">Reference proteome</keyword>
<accession>A0ABD3M982</accession>
<dbReference type="Proteomes" id="UP001530293">
    <property type="component" value="Unassembled WGS sequence"/>
</dbReference>
<dbReference type="EMBL" id="JALLBG020000206">
    <property type="protein sequence ID" value="KAL3759296.1"/>
    <property type="molecule type" value="Genomic_DNA"/>
</dbReference>
<organism evidence="1 2">
    <name type="scientific">Discostella pseudostelligera</name>
    <dbReference type="NCBI Taxonomy" id="259834"/>
    <lineage>
        <taxon>Eukaryota</taxon>
        <taxon>Sar</taxon>
        <taxon>Stramenopiles</taxon>
        <taxon>Ochrophyta</taxon>
        <taxon>Bacillariophyta</taxon>
        <taxon>Coscinodiscophyceae</taxon>
        <taxon>Thalassiosirophycidae</taxon>
        <taxon>Stephanodiscales</taxon>
        <taxon>Stephanodiscaceae</taxon>
        <taxon>Discostella</taxon>
    </lineage>
</organism>
<comment type="caution">
    <text evidence="1">The sequence shown here is derived from an EMBL/GenBank/DDBJ whole genome shotgun (WGS) entry which is preliminary data.</text>
</comment>
<name>A0ABD3M982_9STRA</name>
<sequence>MNSLNPLCKTMRLNELGTLILDIAEKIVWKWGLDVVVHMRSTKVHLNFGVQEDNMTTDSHQRILSGVPIKSNSIQLSIGAGCRKKRK</sequence>
<protein>
    <submittedName>
        <fullName evidence="1">Uncharacterized protein</fullName>
    </submittedName>
</protein>